<dbReference type="PANTHER" id="PTHR10742">
    <property type="entry name" value="FLAVIN MONOAMINE OXIDASE"/>
    <property type="match status" value="1"/>
</dbReference>
<dbReference type="GO" id="GO:0006598">
    <property type="term" value="P:polyamine catabolic process"/>
    <property type="evidence" value="ECO:0007669"/>
    <property type="project" value="TreeGrafter"/>
</dbReference>
<evidence type="ECO:0000259" key="1">
    <source>
        <dbReference type="Pfam" id="PF01593"/>
    </source>
</evidence>
<dbReference type="OrthoDB" id="5046242at2759"/>
<sequence length="194" mass="22244">SRGYSAIILGEASTFLKLDDNRLLLNKKVTEVAYSDNGVVVYTEDGGCVSAAYAICTLSLGVLQNDVVKFSPKLPRWKETAIEKFSMGTYTKIFFQFNETFWPQDEQYFLYASPTARGYYAVWQSLSTEGFMPNSNIIFATLTNDESYRVEQQTDEETKQEALEVLRQMFPDKKIGEPTAFMYPRWTKMPWAYG</sequence>
<gene>
    <name evidence="2" type="ORF">RF55_26122</name>
</gene>
<dbReference type="EMBL" id="LBMM01034860">
    <property type="protein sequence ID" value="KMQ81511.1"/>
    <property type="molecule type" value="Genomic_DNA"/>
</dbReference>
<feature type="domain" description="Amine oxidase" evidence="1">
    <location>
        <begin position="17"/>
        <end position="194"/>
    </location>
</feature>
<dbReference type="PaxDb" id="67767-A0A0J7JUI5"/>
<reference evidence="2 3" key="1">
    <citation type="submission" date="2015-04" db="EMBL/GenBank/DDBJ databases">
        <title>Lasius niger genome sequencing.</title>
        <authorList>
            <person name="Konorov E.A."/>
            <person name="Nikitin M.A."/>
            <person name="Kirill M.V."/>
            <person name="Chang P."/>
        </authorList>
    </citation>
    <scope>NUCLEOTIDE SEQUENCE [LARGE SCALE GENOMIC DNA]</scope>
    <source>
        <tissue evidence="2">Whole</tissue>
    </source>
</reference>
<feature type="non-terminal residue" evidence="2">
    <location>
        <position position="194"/>
    </location>
</feature>
<dbReference type="Gene3D" id="3.90.660.10">
    <property type="match status" value="1"/>
</dbReference>
<comment type="caution">
    <text evidence="2">The sequence shown here is derived from an EMBL/GenBank/DDBJ whole genome shotgun (WGS) entry which is preliminary data.</text>
</comment>
<keyword evidence="3" id="KW-1185">Reference proteome</keyword>
<dbReference type="SUPFAM" id="SSF54373">
    <property type="entry name" value="FAD-linked reductases, C-terminal domain"/>
    <property type="match status" value="1"/>
</dbReference>
<protein>
    <submittedName>
        <fullName evidence="2">Flavin containing polyamine</fullName>
    </submittedName>
</protein>
<dbReference type="Pfam" id="PF01593">
    <property type="entry name" value="Amino_oxidase"/>
    <property type="match status" value="1"/>
</dbReference>
<feature type="non-terminal residue" evidence="2">
    <location>
        <position position="1"/>
    </location>
</feature>
<dbReference type="PANTHER" id="PTHR10742:SF313">
    <property type="entry name" value="AMINE OXIDASE"/>
    <property type="match status" value="1"/>
</dbReference>
<dbReference type="Proteomes" id="UP000036403">
    <property type="component" value="Unassembled WGS sequence"/>
</dbReference>
<accession>A0A0J7JUI5</accession>
<evidence type="ECO:0000313" key="2">
    <source>
        <dbReference type="EMBL" id="KMQ81511.1"/>
    </source>
</evidence>
<organism evidence="2 3">
    <name type="scientific">Lasius niger</name>
    <name type="common">Black garden ant</name>
    <dbReference type="NCBI Taxonomy" id="67767"/>
    <lineage>
        <taxon>Eukaryota</taxon>
        <taxon>Metazoa</taxon>
        <taxon>Ecdysozoa</taxon>
        <taxon>Arthropoda</taxon>
        <taxon>Hexapoda</taxon>
        <taxon>Insecta</taxon>
        <taxon>Pterygota</taxon>
        <taxon>Neoptera</taxon>
        <taxon>Endopterygota</taxon>
        <taxon>Hymenoptera</taxon>
        <taxon>Apocrita</taxon>
        <taxon>Aculeata</taxon>
        <taxon>Formicoidea</taxon>
        <taxon>Formicidae</taxon>
        <taxon>Formicinae</taxon>
        <taxon>Lasius</taxon>
        <taxon>Lasius</taxon>
    </lineage>
</organism>
<dbReference type="GO" id="GO:0016491">
    <property type="term" value="F:oxidoreductase activity"/>
    <property type="evidence" value="ECO:0007669"/>
    <property type="project" value="InterPro"/>
</dbReference>
<dbReference type="InterPro" id="IPR036188">
    <property type="entry name" value="FAD/NAD-bd_sf"/>
</dbReference>
<dbReference type="InterPro" id="IPR050281">
    <property type="entry name" value="Flavin_monoamine_oxidase"/>
</dbReference>
<dbReference type="STRING" id="67767.A0A0J7JUI5"/>
<name>A0A0J7JUI5_LASNI</name>
<proteinExistence type="predicted"/>
<dbReference type="InterPro" id="IPR002937">
    <property type="entry name" value="Amino_oxidase"/>
</dbReference>
<dbReference type="AlphaFoldDB" id="A0A0J7JUI5"/>
<dbReference type="SUPFAM" id="SSF51905">
    <property type="entry name" value="FAD/NAD(P)-binding domain"/>
    <property type="match status" value="1"/>
</dbReference>
<evidence type="ECO:0000313" key="3">
    <source>
        <dbReference type="Proteomes" id="UP000036403"/>
    </source>
</evidence>